<dbReference type="GO" id="GO:0016410">
    <property type="term" value="F:N-acyltransferase activity"/>
    <property type="evidence" value="ECO:0007669"/>
    <property type="project" value="UniProtKB-UniRule"/>
</dbReference>
<sequence length="533" mass="61295" precursor="true">MIEKIIQKRLNRWLLSILSGILLTISFPETGGITFLAFVSWIPLLLVESHFHTQKKAFSLFLHAYLTFFIYNLGTTWWVYNASPGGAYMAFFANSLLMALAFLLYHLLKRKLGTKWNGPILICVWLSFEFSHFHWELSWPWLTLGNVFASKTTWIQWYSITGVLGGSLWILILNLLLYKILIQPKNWYKSTYFILGVIVLSIPLIFSTILYFSKSTEGKPYNVAILQPNVDPYDEKFVLSNDEQLKILLEQADKSISKETQLVIAPETALYPIGYIYEDGLRKETFFHIINEHRARWANAGFLIGASTFQLFDTKNSAASHFEPQFNSYLEKYNSSILFDNTPEPKIIHKSKLVLGVEKIPFVGIFPFLEDLAVEMEGGSGSMGIEKEPKIFEKNRVKFSSAVCYESIYGGFIAKQAKKGSEFIAIITNDGWWGDTPGYKQHFQFARLRAIENNKYVVRSANTGKSGVINNRGDILKETAWWKKTQFNYTIQLNSKKTLYQILGDFIGYFALAGLGMFAFLRFLRIFKRRTEI</sequence>
<feature type="transmembrane region" description="Helical" evidence="9">
    <location>
        <begin position="155"/>
        <end position="178"/>
    </location>
</feature>
<evidence type="ECO:0000256" key="8">
    <source>
        <dbReference type="ARBA" id="ARBA00023315"/>
    </source>
</evidence>
<accession>F2IC78</accession>
<dbReference type="AlphaFoldDB" id="F2IC78"/>
<dbReference type="SUPFAM" id="SSF56317">
    <property type="entry name" value="Carbon-nitrogen hydrolase"/>
    <property type="match status" value="1"/>
</dbReference>
<evidence type="ECO:0000259" key="10">
    <source>
        <dbReference type="PROSITE" id="PS50263"/>
    </source>
</evidence>
<evidence type="ECO:0000256" key="1">
    <source>
        <dbReference type="ARBA" id="ARBA00004651"/>
    </source>
</evidence>
<evidence type="ECO:0000256" key="7">
    <source>
        <dbReference type="ARBA" id="ARBA00023136"/>
    </source>
</evidence>
<keyword evidence="5 9" id="KW-0812">Transmembrane</keyword>
<keyword evidence="12" id="KW-1185">Reference proteome</keyword>
<dbReference type="InterPro" id="IPR004563">
    <property type="entry name" value="Apolipo_AcylTrfase"/>
</dbReference>
<organism evidence="11 12">
    <name type="scientific">Fluviicola taffensis (strain DSM 16823 / NCIMB 13979 / RW262)</name>
    <dbReference type="NCBI Taxonomy" id="755732"/>
    <lineage>
        <taxon>Bacteria</taxon>
        <taxon>Pseudomonadati</taxon>
        <taxon>Bacteroidota</taxon>
        <taxon>Flavobacteriia</taxon>
        <taxon>Flavobacteriales</taxon>
        <taxon>Crocinitomicaceae</taxon>
        <taxon>Fluviicola</taxon>
    </lineage>
</organism>
<feature type="transmembrane region" description="Helical" evidence="9">
    <location>
        <begin position="58"/>
        <end position="80"/>
    </location>
</feature>
<evidence type="ECO:0000313" key="12">
    <source>
        <dbReference type="Proteomes" id="UP000007463"/>
    </source>
</evidence>
<feature type="domain" description="CN hydrolase" evidence="10">
    <location>
        <begin position="221"/>
        <end position="495"/>
    </location>
</feature>
<comment type="similarity">
    <text evidence="2 9">Belongs to the CN hydrolase family. Apolipoprotein N-acyltransferase subfamily.</text>
</comment>
<dbReference type="STRING" id="755732.Fluta_2338"/>
<feature type="transmembrane region" description="Helical" evidence="9">
    <location>
        <begin position="12"/>
        <end position="27"/>
    </location>
</feature>
<evidence type="ECO:0000313" key="11">
    <source>
        <dbReference type="EMBL" id="AEA44324.1"/>
    </source>
</evidence>
<dbReference type="Proteomes" id="UP000007463">
    <property type="component" value="Chromosome"/>
</dbReference>
<dbReference type="RefSeq" id="WP_013687094.1">
    <property type="nucleotide sequence ID" value="NC_015321.1"/>
</dbReference>
<comment type="function">
    <text evidence="9">Catalyzes the phospholipid dependent N-acylation of the N-terminal cysteine of apolipoprotein, the last step in lipoprotein maturation.</text>
</comment>
<dbReference type="Pfam" id="PF00795">
    <property type="entry name" value="CN_hydrolase"/>
    <property type="match status" value="1"/>
</dbReference>
<keyword evidence="8 9" id="KW-0012">Acyltransferase</keyword>
<name>F2IC78_FLUTR</name>
<keyword evidence="11" id="KW-0449">Lipoprotein</keyword>
<evidence type="ECO:0000256" key="3">
    <source>
        <dbReference type="ARBA" id="ARBA00022475"/>
    </source>
</evidence>
<dbReference type="CDD" id="cd07571">
    <property type="entry name" value="ALP_N-acyl_transferase"/>
    <property type="match status" value="1"/>
</dbReference>
<dbReference type="Pfam" id="PF20154">
    <property type="entry name" value="LNT_N"/>
    <property type="match status" value="1"/>
</dbReference>
<keyword evidence="4 9" id="KW-0808">Transferase</keyword>
<dbReference type="GO" id="GO:0042158">
    <property type="term" value="P:lipoprotein biosynthetic process"/>
    <property type="evidence" value="ECO:0007669"/>
    <property type="project" value="UniProtKB-UniRule"/>
</dbReference>
<dbReference type="InterPro" id="IPR036526">
    <property type="entry name" value="C-N_Hydrolase_sf"/>
</dbReference>
<dbReference type="GO" id="GO:0005886">
    <property type="term" value="C:plasma membrane"/>
    <property type="evidence" value="ECO:0007669"/>
    <property type="project" value="UniProtKB-SubCell"/>
</dbReference>
<feature type="transmembrane region" description="Helical" evidence="9">
    <location>
        <begin position="506"/>
        <end position="524"/>
    </location>
</feature>
<dbReference type="KEGG" id="fte:Fluta_2338"/>
<reference evidence="12" key="2">
    <citation type="submission" date="2011-02" db="EMBL/GenBank/DDBJ databases">
        <title>The complete genome of Fluviicola taffensis DSM 16823.</title>
        <authorList>
            <consortium name="US DOE Joint Genome Institute (JGI-PGF)"/>
            <person name="Lucas S."/>
            <person name="Copeland A."/>
            <person name="Lapidus A."/>
            <person name="Bruce D."/>
            <person name="Goodwin L."/>
            <person name="Pitluck S."/>
            <person name="Kyrpides N."/>
            <person name="Mavromatis K."/>
            <person name="Ivanova N."/>
            <person name="Mikhailova N."/>
            <person name="Pagani I."/>
            <person name="Chertkov O."/>
            <person name="Detter J.C."/>
            <person name="Han C."/>
            <person name="Tapia R."/>
            <person name="Land M."/>
            <person name="Hauser L."/>
            <person name="Markowitz V."/>
            <person name="Cheng J.-F."/>
            <person name="Hugenholtz P."/>
            <person name="Woyke T."/>
            <person name="Wu D."/>
            <person name="Tindall B."/>
            <person name="Pomrenke H.G."/>
            <person name="Brambilla E."/>
            <person name="Klenk H.-P."/>
            <person name="Eisen J.A."/>
        </authorList>
    </citation>
    <scope>NUCLEOTIDE SEQUENCE [LARGE SCALE GENOMIC DNA]</scope>
    <source>
        <strain evidence="12">DSM 16823 / RW262 / RW262</strain>
    </source>
</reference>
<dbReference type="NCBIfam" id="TIGR00546">
    <property type="entry name" value="lnt"/>
    <property type="match status" value="1"/>
</dbReference>
<dbReference type="UniPathway" id="UPA00666"/>
<dbReference type="OrthoDB" id="9804277at2"/>
<evidence type="ECO:0000256" key="2">
    <source>
        <dbReference type="ARBA" id="ARBA00010065"/>
    </source>
</evidence>
<gene>
    <name evidence="9" type="primary">lnt</name>
    <name evidence="11" type="ordered locus">Fluta_2338</name>
</gene>
<dbReference type="HAMAP" id="MF_01148">
    <property type="entry name" value="Lnt"/>
    <property type="match status" value="1"/>
</dbReference>
<dbReference type="Gene3D" id="3.60.110.10">
    <property type="entry name" value="Carbon-nitrogen hydrolase"/>
    <property type="match status" value="1"/>
</dbReference>
<evidence type="ECO:0000256" key="6">
    <source>
        <dbReference type="ARBA" id="ARBA00022989"/>
    </source>
</evidence>
<keyword evidence="6 9" id="KW-1133">Transmembrane helix</keyword>
<protein>
    <recommendedName>
        <fullName evidence="9">Apolipoprotein N-acyltransferase</fullName>
        <shortName evidence="9">ALP N-acyltransferase</shortName>
        <ecNumber evidence="9">2.3.1.269</ecNumber>
    </recommendedName>
</protein>
<keyword evidence="3 9" id="KW-1003">Cell membrane</keyword>
<dbReference type="EMBL" id="CP002542">
    <property type="protein sequence ID" value="AEA44324.1"/>
    <property type="molecule type" value="Genomic_DNA"/>
</dbReference>
<dbReference type="InterPro" id="IPR045378">
    <property type="entry name" value="LNT_N"/>
</dbReference>
<comment type="catalytic activity">
    <reaction evidence="9">
        <text>N-terminal S-1,2-diacyl-sn-glyceryl-L-cysteinyl-[lipoprotein] + a glycerophospholipid = N-acyl-S-1,2-diacyl-sn-glyceryl-L-cysteinyl-[lipoprotein] + a 2-acyl-sn-glycero-3-phospholipid + H(+)</text>
        <dbReference type="Rhea" id="RHEA:48228"/>
        <dbReference type="Rhea" id="RHEA-COMP:14681"/>
        <dbReference type="Rhea" id="RHEA-COMP:14684"/>
        <dbReference type="ChEBI" id="CHEBI:15378"/>
        <dbReference type="ChEBI" id="CHEBI:136912"/>
        <dbReference type="ChEBI" id="CHEBI:140656"/>
        <dbReference type="ChEBI" id="CHEBI:140657"/>
        <dbReference type="ChEBI" id="CHEBI:140660"/>
        <dbReference type="EC" id="2.3.1.269"/>
    </reaction>
</comment>
<dbReference type="PANTHER" id="PTHR38686:SF1">
    <property type="entry name" value="APOLIPOPROTEIN N-ACYLTRANSFERASE"/>
    <property type="match status" value="1"/>
</dbReference>
<feature type="transmembrane region" description="Helical" evidence="9">
    <location>
        <begin position="86"/>
        <end position="104"/>
    </location>
</feature>
<dbReference type="PROSITE" id="PS50263">
    <property type="entry name" value="CN_HYDROLASE"/>
    <property type="match status" value="1"/>
</dbReference>
<evidence type="ECO:0000256" key="9">
    <source>
        <dbReference type="HAMAP-Rule" id="MF_01148"/>
    </source>
</evidence>
<dbReference type="InterPro" id="IPR003010">
    <property type="entry name" value="C-N_Hydrolase"/>
</dbReference>
<dbReference type="eggNOG" id="COG0815">
    <property type="taxonomic scope" value="Bacteria"/>
</dbReference>
<comment type="subcellular location">
    <subcellularLocation>
        <location evidence="9">Cell inner membrane</location>
        <topology evidence="9">Multi-pass membrane protein</topology>
    </subcellularLocation>
    <subcellularLocation>
        <location evidence="1">Cell membrane</location>
        <topology evidence="1">Multi-pass membrane protein</topology>
    </subcellularLocation>
</comment>
<evidence type="ECO:0000256" key="5">
    <source>
        <dbReference type="ARBA" id="ARBA00022692"/>
    </source>
</evidence>
<proteinExistence type="inferred from homology"/>
<keyword evidence="7 9" id="KW-0472">Membrane</keyword>
<comment type="pathway">
    <text evidence="9">Protein modification; lipoprotein biosynthesis (N-acyl transfer).</text>
</comment>
<keyword evidence="9" id="KW-0997">Cell inner membrane</keyword>
<evidence type="ECO:0000256" key="4">
    <source>
        <dbReference type="ARBA" id="ARBA00022679"/>
    </source>
</evidence>
<reference evidence="11 12" key="1">
    <citation type="journal article" date="2011" name="Stand. Genomic Sci.">
        <title>Complete genome sequence of the gliding freshwater bacterium Fluviicola taffensis type strain (RW262).</title>
        <authorList>
            <person name="Woyke T."/>
            <person name="Chertkov O."/>
            <person name="Lapidus A."/>
            <person name="Nolan M."/>
            <person name="Lucas S."/>
            <person name="Del Rio T.G."/>
            <person name="Tice H."/>
            <person name="Cheng J.F."/>
            <person name="Tapia R."/>
            <person name="Han C."/>
            <person name="Goodwin L."/>
            <person name="Pitluck S."/>
            <person name="Liolios K."/>
            <person name="Pagani I."/>
            <person name="Ivanova N."/>
            <person name="Huntemann M."/>
            <person name="Mavromatis K."/>
            <person name="Mikhailova N."/>
            <person name="Pati A."/>
            <person name="Chen A."/>
            <person name="Palaniappan K."/>
            <person name="Land M."/>
            <person name="Hauser L."/>
            <person name="Brambilla E.M."/>
            <person name="Rohde M."/>
            <person name="Mwirichia R."/>
            <person name="Sikorski J."/>
            <person name="Tindall B.J."/>
            <person name="Goker M."/>
            <person name="Bristow J."/>
            <person name="Eisen J.A."/>
            <person name="Markowitz V."/>
            <person name="Hugenholtz P."/>
            <person name="Klenk H.P."/>
            <person name="Kyrpides N.C."/>
        </authorList>
    </citation>
    <scope>NUCLEOTIDE SEQUENCE [LARGE SCALE GENOMIC DNA]</scope>
    <source>
        <strain evidence="12">DSM 16823 / RW262 / RW262</strain>
    </source>
</reference>
<dbReference type="PANTHER" id="PTHR38686">
    <property type="entry name" value="APOLIPOPROTEIN N-ACYLTRANSFERASE"/>
    <property type="match status" value="1"/>
</dbReference>
<feature type="transmembrane region" description="Helical" evidence="9">
    <location>
        <begin position="190"/>
        <end position="212"/>
    </location>
</feature>
<dbReference type="EC" id="2.3.1.269" evidence="9"/>
<dbReference type="HOGENOM" id="CLU_019563_1_2_10"/>